<keyword evidence="5" id="KW-0969">Cilium</keyword>
<evidence type="ECO:0000256" key="5">
    <source>
        <dbReference type="ARBA" id="ARBA00023069"/>
    </source>
</evidence>
<evidence type="ECO:0000313" key="7">
    <source>
        <dbReference type="EMBL" id="JAP44783.1"/>
    </source>
</evidence>
<reference evidence="8" key="1">
    <citation type="submission" date="2016-01" db="EMBL/GenBank/DDBJ databases">
        <title>Reference transcriptome for the parasite Schistocephalus solidus: insights into the molecular evolution of parasitism.</title>
        <authorList>
            <person name="Hebert F.O."/>
            <person name="Grambauer S."/>
            <person name="Barber I."/>
            <person name="Landry C.R."/>
            <person name="Aubin-Horth N."/>
        </authorList>
    </citation>
    <scope>NUCLEOTIDE SEQUENCE</scope>
</reference>
<proteinExistence type="predicted"/>
<dbReference type="EMBL" id="GEEE01018442">
    <property type="protein sequence ID" value="JAP44783.1"/>
    <property type="molecule type" value="Transcribed_RNA"/>
</dbReference>
<dbReference type="SMART" id="SM00698">
    <property type="entry name" value="MORN"/>
    <property type="match status" value="3"/>
</dbReference>
<evidence type="ECO:0000256" key="4">
    <source>
        <dbReference type="ARBA" id="ARBA00022846"/>
    </source>
</evidence>
<dbReference type="AlphaFoldDB" id="A0A0X3PGF1"/>
<organism evidence="8">
    <name type="scientific">Schistocephalus solidus</name>
    <name type="common">Tapeworm</name>
    <dbReference type="NCBI Taxonomy" id="70667"/>
    <lineage>
        <taxon>Eukaryota</taxon>
        <taxon>Metazoa</taxon>
        <taxon>Spiralia</taxon>
        <taxon>Lophotrochozoa</taxon>
        <taxon>Platyhelminthes</taxon>
        <taxon>Cestoda</taxon>
        <taxon>Eucestoda</taxon>
        <taxon>Diphyllobothriidea</taxon>
        <taxon>Diphyllobothriidae</taxon>
        <taxon>Schistocephalus</taxon>
    </lineage>
</organism>
<keyword evidence="3" id="KW-0677">Repeat</keyword>
<dbReference type="EMBL" id="GEEE01012200">
    <property type="protein sequence ID" value="JAP51025.1"/>
    <property type="molecule type" value="Transcribed_RNA"/>
</dbReference>
<protein>
    <recommendedName>
        <fullName evidence="2">MORN repeat-containing protein 5</fullName>
    </recommendedName>
</protein>
<sequence>MDLLGSSYVGDYKNKRMEGKGTYKLPTGSRYEGEMKDGMFHGEGTLYFTDGSKYVGHFVRGYPEKGKYFFADGLEYGEKGWTYCDGHDRRFYTEILNGLQPAGRSNLTNGPTRKIPPHCYDTGDGFYDPKHRIVFNYEMEFLRNADHEEHEWIINNCRKDLENFIENKYDACADIHGEAFKPEACINHTNN</sequence>
<name>A0A0X3PGF1_SCHSO</name>
<dbReference type="Pfam" id="PF02493">
    <property type="entry name" value="MORN"/>
    <property type="match status" value="3"/>
</dbReference>
<evidence type="ECO:0000256" key="2">
    <source>
        <dbReference type="ARBA" id="ARBA00016322"/>
    </source>
</evidence>
<evidence type="ECO:0000256" key="6">
    <source>
        <dbReference type="ARBA" id="ARBA00023273"/>
    </source>
</evidence>
<evidence type="ECO:0000256" key="3">
    <source>
        <dbReference type="ARBA" id="ARBA00022737"/>
    </source>
</evidence>
<dbReference type="InterPro" id="IPR003409">
    <property type="entry name" value="MORN"/>
</dbReference>
<dbReference type="PANTHER" id="PTHR46437">
    <property type="entry name" value="MORN REPEAT-CONTAINING PROTEIN 5"/>
    <property type="match status" value="1"/>
</dbReference>
<gene>
    <name evidence="7" type="primary">MORN5</name>
    <name evidence="8" type="ORF">TR161697</name>
</gene>
<comment type="subcellular location">
    <subcellularLocation>
        <location evidence="1">Cell projection</location>
        <location evidence="1">Cilium</location>
        <location evidence="1">Flagellum</location>
    </subcellularLocation>
</comment>
<dbReference type="PANTHER" id="PTHR46437:SF1">
    <property type="entry name" value="MORN REPEAT-CONTAINING PROTEIN 5"/>
    <property type="match status" value="1"/>
</dbReference>
<evidence type="ECO:0000313" key="8">
    <source>
        <dbReference type="EMBL" id="JAP51025.1"/>
    </source>
</evidence>
<keyword evidence="4" id="KW-0282">Flagellum</keyword>
<keyword evidence="6" id="KW-0966">Cell projection</keyword>
<evidence type="ECO:0000256" key="1">
    <source>
        <dbReference type="ARBA" id="ARBA00004230"/>
    </source>
</evidence>
<dbReference type="GO" id="GO:0031514">
    <property type="term" value="C:motile cilium"/>
    <property type="evidence" value="ECO:0007669"/>
    <property type="project" value="UniProtKB-SubCell"/>
</dbReference>
<accession>A0A0X3PGF1</accession>
<dbReference type="InterPro" id="IPR042814">
    <property type="entry name" value="Morn5"/>
</dbReference>
<dbReference type="SUPFAM" id="SSF82185">
    <property type="entry name" value="Histone H3 K4-specific methyltransferase SET7/9 N-terminal domain"/>
    <property type="match status" value="1"/>
</dbReference>
<dbReference type="Gene3D" id="2.20.110.10">
    <property type="entry name" value="Histone H3 K4-specific methyltransferase SET7/9 N-terminal domain"/>
    <property type="match status" value="1"/>
</dbReference>